<organism evidence="2 3">
    <name type="scientific">Alicycliphilus denitrificans</name>
    <dbReference type="NCBI Taxonomy" id="179636"/>
    <lineage>
        <taxon>Bacteria</taxon>
        <taxon>Pseudomonadati</taxon>
        <taxon>Pseudomonadota</taxon>
        <taxon>Betaproteobacteria</taxon>
        <taxon>Burkholderiales</taxon>
        <taxon>Comamonadaceae</taxon>
        <taxon>Alicycliphilus</taxon>
    </lineage>
</organism>
<dbReference type="PANTHER" id="PTHR35561">
    <property type="entry name" value="RNA 2',3'-CYCLIC PHOSPHODIESTERASE"/>
    <property type="match status" value="1"/>
</dbReference>
<reference evidence="2 3" key="1">
    <citation type="submission" date="2020-05" db="EMBL/GenBank/DDBJ databases">
        <title>Complete genome sequence of Alicycliphilus denitrificans DP3.</title>
        <authorList>
            <person name="Chen X."/>
        </authorList>
    </citation>
    <scope>NUCLEOTIDE SEQUENCE [LARGE SCALE GENOMIC DNA]</scope>
    <source>
        <strain evidence="2 3">DP3</strain>
    </source>
</reference>
<evidence type="ECO:0000256" key="1">
    <source>
        <dbReference type="ARBA" id="ARBA00022801"/>
    </source>
</evidence>
<dbReference type="PANTHER" id="PTHR35561:SF1">
    <property type="entry name" value="RNA 2',3'-CYCLIC PHOSPHODIESTERASE"/>
    <property type="match status" value="1"/>
</dbReference>
<dbReference type="EMBL" id="CP051298">
    <property type="protein sequence ID" value="QKD44285.1"/>
    <property type="molecule type" value="Genomic_DNA"/>
</dbReference>
<evidence type="ECO:0000313" key="3">
    <source>
        <dbReference type="Proteomes" id="UP000500755"/>
    </source>
</evidence>
<sequence length="207" mass="22573">MQAPQQSPAGVEPAAPLLQHHLFFAVLPDAAAAHAAADLAQSLIARHDLQAQVRAQRLHATLLSLGWEAALSERHLAWARAAAARVRAPSFQLRFDRVLSFARAPRAKRPCVLCGPADGHPGFLHLYEALHAQLWSQVPGLQGVPQAPRITPHMTLCYSRQAVPEQAVPPLAWTVDRFVLLHNVRGSSGPYEVLGEWPLGPTTLFET</sequence>
<dbReference type="RefSeq" id="WP_013519023.1">
    <property type="nucleotide sequence ID" value="NZ_CP051298.1"/>
</dbReference>
<dbReference type="SUPFAM" id="SSF55144">
    <property type="entry name" value="LigT-like"/>
    <property type="match status" value="1"/>
</dbReference>
<name>A0A858ZTQ7_9BURK</name>
<dbReference type="Proteomes" id="UP000500755">
    <property type="component" value="Chromosome"/>
</dbReference>
<keyword evidence="1" id="KW-0378">Hydrolase</keyword>
<dbReference type="Pfam" id="PF13563">
    <property type="entry name" value="2_5_RNA_ligase2"/>
    <property type="match status" value="1"/>
</dbReference>
<accession>A0A858ZTQ7</accession>
<proteinExistence type="predicted"/>
<dbReference type="InterPro" id="IPR009097">
    <property type="entry name" value="Cyclic_Pdiesterase"/>
</dbReference>
<dbReference type="GO" id="GO:0008664">
    <property type="term" value="F:RNA 2',3'-cyclic 3'-phosphodiesterase activity"/>
    <property type="evidence" value="ECO:0007669"/>
    <property type="project" value="InterPro"/>
</dbReference>
<dbReference type="InterPro" id="IPR004175">
    <property type="entry name" value="RNA_CPDase"/>
</dbReference>
<dbReference type="GO" id="GO:0004113">
    <property type="term" value="F:2',3'-cyclic-nucleotide 3'-phosphodiesterase activity"/>
    <property type="evidence" value="ECO:0007669"/>
    <property type="project" value="InterPro"/>
</dbReference>
<protein>
    <submittedName>
        <fullName evidence="2">2'-5' RNA ligase</fullName>
    </submittedName>
</protein>
<dbReference type="GO" id="GO:0016874">
    <property type="term" value="F:ligase activity"/>
    <property type="evidence" value="ECO:0007669"/>
    <property type="project" value="UniProtKB-KW"/>
</dbReference>
<dbReference type="AlphaFoldDB" id="A0A858ZTQ7"/>
<evidence type="ECO:0000313" key="2">
    <source>
        <dbReference type="EMBL" id="QKD44285.1"/>
    </source>
</evidence>
<dbReference type="Gene3D" id="3.90.1140.10">
    <property type="entry name" value="Cyclic phosphodiesterase"/>
    <property type="match status" value="1"/>
</dbReference>
<gene>
    <name evidence="2" type="ORF">HF896_11905</name>
</gene>
<dbReference type="OMA" id="RIEPITW"/>
<keyword evidence="2" id="KW-0436">Ligase</keyword>